<dbReference type="InterPro" id="IPR036770">
    <property type="entry name" value="Ankyrin_rpt-contain_sf"/>
</dbReference>
<keyword evidence="2" id="KW-0732">Signal</keyword>
<evidence type="ECO:0000313" key="4">
    <source>
        <dbReference type="Proteomes" id="UP000708148"/>
    </source>
</evidence>
<evidence type="ECO:0000256" key="1">
    <source>
        <dbReference type="PROSITE-ProRule" id="PRU00023"/>
    </source>
</evidence>
<evidence type="ECO:0008006" key="5">
    <source>
        <dbReference type="Google" id="ProtNLM"/>
    </source>
</evidence>
<feature type="repeat" description="ANK" evidence="1">
    <location>
        <begin position="132"/>
        <end position="164"/>
    </location>
</feature>
<feature type="chain" id="PRO_5035745219" description="Ankyrin repeat domain-containing protein" evidence="2">
    <location>
        <begin position="22"/>
        <end position="342"/>
    </location>
</feature>
<evidence type="ECO:0000256" key="2">
    <source>
        <dbReference type="SAM" id="SignalP"/>
    </source>
</evidence>
<name>A0A8S1J401_9CHLO</name>
<feature type="repeat" description="ANK" evidence="1">
    <location>
        <begin position="268"/>
        <end position="300"/>
    </location>
</feature>
<keyword evidence="4" id="KW-1185">Reference proteome</keyword>
<accession>A0A8S1J401</accession>
<organism evidence="3 4">
    <name type="scientific">Ostreobium quekettii</name>
    <dbReference type="NCBI Taxonomy" id="121088"/>
    <lineage>
        <taxon>Eukaryota</taxon>
        <taxon>Viridiplantae</taxon>
        <taxon>Chlorophyta</taxon>
        <taxon>core chlorophytes</taxon>
        <taxon>Ulvophyceae</taxon>
        <taxon>TCBD clade</taxon>
        <taxon>Bryopsidales</taxon>
        <taxon>Ostreobineae</taxon>
        <taxon>Ostreobiaceae</taxon>
        <taxon>Ostreobium</taxon>
    </lineage>
</organism>
<dbReference type="PROSITE" id="PS51257">
    <property type="entry name" value="PROKAR_LIPOPROTEIN"/>
    <property type="match status" value="1"/>
</dbReference>
<dbReference type="Proteomes" id="UP000708148">
    <property type="component" value="Unassembled WGS sequence"/>
</dbReference>
<dbReference type="OrthoDB" id="539213at2759"/>
<dbReference type="PROSITE" id="PS50297">
    <property type="entry name" value="ANK_REP_REGION"/>
    <property type="match status" value="4"/>
</dbReference>
<dbReference type="InterPro" id="IPR002110">
    <property type="entry name" value="Ankyrin_rpt"/>
</dbReference>
<feature type="repeat" description="ANK" evidence="1">
    <location>
        <begin position="165"/>
        <end position="197"/>
    </location>
</feature>
<dbReference type="PANTHER" id="PTHR46224">
    <property type="entry name" value="ANKYRIN REPEAT FAMILY PROTEIN"/>
    <property type="match status" value="1"/>
</dbReference>
<feature type="signal peptide" evidence="2">
    <location>
        <begin position="1"/>
        <end position="21"/>
    </location>
</feature>
<dbReference type="AlphaFoldDB" id="A0A8S1J401"/>
<reference evidence="3" key="1">
    <citation type="submission" date="2020-12" db="EMBL/GenBank/DDBJ databases">
        <authorList>
            <person name="Iha C."/>
        </authorList>
    </citation>
    <scope>NUCLEOTIDE SEQUENCE</scope>
</reference>
<dbReference type="Pfam" id="PF12796">
    <property type="entry name" value="Ank_2"/>
    <property type="match status" value="2"/>
</dbReference>
<evidence type="ECO:0000313" key="3">
    <source>
        <dbReference type="EMBL" id="CAD7700934.1"/>
    </source>
</evidence>
<gene>
    <name evidence="3" type="ORF">OSTQU699_LOCUS6293</name>
</gene>
<sequence length="342" mass="35082">MAPHGLREWAVALCWLAAVTAACCRAYEPGKMSTTSLKVRAELNGLPLTEGQERGTCVTCVEPQATAPPYGSTNCCITRNLESERIHYPRGLLQDRRTLNEILWDAAAAGDHDVATTALKRGADAEYRSGDNNDTPLAVAAFYGHAPVVRVLLALGADPEAVDDRGLTVLLGAAQEGHAEVVTMLLEAGADPDETMADSGIAPIAAAALRGHEEVVRALLEGGADPGVMDAEGDAPLHLVSVTLAGGAEGIAQALVGAGADLEAVGADGDTPIFWAAYFGNVRVAGVLVEEGADVGARNDAGNVAADVVCGCLEDVGEDAIQCPAGGCDKGAVIKRLAQLLA</sequence>
<dbReference type="SUPFAM" id="SSF48403">
    <property type="entry name" value="Ankyrin repeat"/>
    <property type="match status" value="1"/>
</dbReference>
<dbReference type="SMART" id="SM00248">
    <property type="entry name" value="ANK"/>
    <property type="match status" value="6"/>
</dbReference>
<dbReference type="Gene3D" id="1.25.40.20">
    <property type="entry name" value="Ankyrin repeat-containing domain"/>
    <property type="match status" value="2"/>
</dbReference>
<dbReference type="PROSITE" id="PS50088">
    <property type="entry name" value="ANK_REPEAT"/>
    <property type="match status" value="4"/>
</dbReference>
<keyword evidence="1" id="KW-0040">ANK repeat</keyword>
<protein>
    <recommendedName>
        <fullName evidence="5">Ankyrin repeat domain-containing protein</fullName>
    </recommendedName>
</protein>
<feature type="repeat" description="ANK" evidence="1">
    <location>
        <begin position="199"/>
        <end position="231"/>
    </location>
</feature>
<dbReference type="EMBL" id="CAJHUC010001391">
    <property type="protein sequence ID" value="CAD7700934.1"/>
    <property type="molecule type" value="Genomic_DNA"/>
</dbReference>
<proteinExistence type="predicted"/>
<dbReference type="PANTHER" id="PTHR46224:SF64">
    <property type="entry name" value="IQ MOTIF AND ANKYRIN REPEAT DOMAIN-CONTAINING PROTEIN 1"/>
    <property type="match status" value="1"/>
</dbReference>
<dbReference type="InterPro" id="IPR051616">
    <property type="entry name" value="Cul2-RING_E3_ligase_SR"/>
</dbReference>
<comment type="caution">
    <text evidence="3">The sequence shown here is derived from an EMBL/GenBank/DDBJ whole genome shotgun (WGS) entry which is preliminary data.</text>
</comment>